<keyword evidence="3" id="KW-1185">Reference proteome</keyword>
<dbReference type="RefSeq" id="WP_184750856.1">
    <property type="nucleotide sequence ID" value="NZ_BAAAJR010000006.1"/>
</dbReference>
<dbReference type="EMBL" id="JACHML010000001">
    <property type="protein sequence ID" value="MBB6391718.1"/>
    <property type="molecule type" value="Genomic_DNA"/>
</dbReference>
<dbReference type="Proteomes" id="UP000537775">
    <property type="component" value="Unassembled WGS sequence"/>
</dbReference>
<name>A0A7X0FQC1_9MICO</name>
<reference evidence="2 3" key="1">
    <citation type="submission" date="2020-08" db="EMBL/GenBank/DDBJ databases">
        <title>Sequencing the genomes of 1000 actinobacteria strains.</title>
        <authorList>
            <person name="Klenk H.-P."/>
        </authorList>
    </citation>
    <scope>NUCLEOTIDE SEQUENCE [LARGE SCALE GENOMIC DNA]</scope>
    <source>
        <strain evidence="2 3">DSM 12511</strain>
    </source>
</reference>
<keyword evidence="1" id="KW-0732">Signal</keyword>
<protein>
    <recommendedName>
        <fullName evidence="4">Lipoprotein</fullName>
    </recommendedName>
</protein>
<feature type="signal peptide" evidence="1">
    <location>
        <begin position="1"/>
        <end position="20"/>
    </location>
</feature>
<feature type="chain" id="PRO_5039189461" description="Lipoprotein" evidence="1">
    <location>
        <begin position="21"/>
        <end position="175"/>
    </location>
</feature>
<accession>A0A7X0FQC1</accession>
<gene>
    <name evidence="2" type="ORF">HD594_002031</name>
</gene>
<dbReference type="PROSITE" id="PS51257">
    <property type="entry name" value="PROKAR_LIPOPROTEIN"/>
    <property type="match status" value="1"/>
</dbReference>
<evidence type="ECO:0000256" key="1">
    <source>
        <dbReference type="SAM" id="SignalP"/>
    </source>
</evidence>
<evidence type="ECO:0000313" key="2">
    <source>
        <dbReference type="EMBL" id="MBB6391718.1"/>
    </source>
</evidence>
<evidence type="ECO:0000313" key="3">
    <source>
        <dbReference type="Proteomes" id="UP000537775"/>
    </source>
</evidence>
<organism evidence="2 3">
    <name type="scientific">Microbacterium thalassium</name>
    <dbReference type="NCBI Taxonomy" id="362649"/>
    <lineage>
        <taxon>Bacteria</taxon>
        <taxon>Bacillati</taxon>
        <taxon>Actinomycetota</taxon>
        <taxon>Actinomycetes</taxon>
        <taxon>Micrococcales</taxon>
        <taxon>Microbacteriaceae</taxon>
        <taxon>Microbacterium</taxon>
    </lineage>
</organism>
<evidence type="ECO:0008006" key="4">
    <source>
        <dbReference type="Google" id="ProtNLM"/>
    </source>
</evidence>
<sequence>MTARLASALLPLALAAGLLAGCATDPEPVEPTPAFATEEEAFAAAEATYRAYVDALNRVDLSDPATFEDVYAWTTGEANANERESLSGMHANGWTVSGETVVVWVEGTASDDSTTVTVACTSVGSVAVVDATGDSVVDSERADHYALQLEMTYSRESPTGLFIASSNAIQEDRCG</sequence>
<proteinExistence type="predicted"/>
<dbReference type="AlphaFoldDB" id="A0A7X0FQC1"/>
<comment type="caution">
    <text evidence="2">The sequence shown here is derived from an EMBL/GenBank/DDBJ whole genome shotgun (WGS) entry which is preliminary data.</text>
</comment>